<feature type="region of interest" description="Disordered" evidence="2">
    <location>
        <begin position="798"/>
        <end position="834"/>
    </location>
</feature>
<feature type="compositionally biased region" description="Polar residues" evidence="2">
    <location>
        <begin position="599"/>
        <end position="613"/>
    </location>
</feature>
<keyword evidence="5" id="KW-1185">Reference proteome</keyword>
<keyword evidence="1" id="KW-0175">Coiled coil</keyword>
<accession>A0A9D4C8F5</accession>
<gene>
    <name evidence="4" type="ORF">DPMN_062210</name>
</gene>
<protein>
    <recommendedName>
        <fullName evidence="3">C2H2-type domain-containing protein</fullName>
    </recommendedName>
</protein>
<dbReference type="InterPro" id="IPR013087">
    <property type="entry name" value="Znf_C2H2_type"/>
</dbReference>
<dbReference type="PROSITE" id="PS00028">
    <property type="entry name" value="ZINC_FINGER_C2H2_1"/>
    <property type="match status" value="1"/>
</dbReference>
<feature type="compositionally biased region" description="Polar residues" evidence="2">
    <location>
        <begin position="1269"/>
        <end position="1286"/>
    </location>
</feature>
<reference evidence="4" key="1">
    <citation type="journal article" date="2019" name="bioRxiv">
        <title>The Genome of the Zebra Mussel, Dreissena polymorpha: A Resource for Invasive Species Research.</title>
        <authorList>
            <person name="McCartney M.A."/>
            <person name="Auch B."/>
            <person name="Kono T."/>
            <person name="Mallez S."/>
            <person name="Zhang Y."/>
            <person name="Obille A."/>
            <person name="Becker A."/>
            <person name="Abrahante J.E."/>
            <person name="Garbe J."/>
            <person name="Badalamenti J.P."/>
            <person name="Herman A."/>
            <person name="Mangelson H."/>
            <person name="Liachko I."/>
            <person name="Sullivan S."/>
            <person name="Sone E.D."/>
            <person name="Koren S."/>
            <person name="Silverstein K.A.T."/>
            <person name="Beckman K.B."/>
            <person name="Gohl D.M."/>
        </authorList>
    </citation>
    <scope>NUCLEOTIDE SEQUENCE</scope>
    <source>
        <strain evidence="4">Duluth1</strain>
        <tissue evidence="4">Whole animal</tissue>
    </source>
</reference>
<feature type="region of interest" description="Disordered" evidence="2">
    <location>
        <begin position="754"/>
        <end position="785"/>
    </location>
</feature>
<feature type="coiled-coil region" evidence="1">
    <location>
        <begin position="372"/>
        <end position="434"/>
    </location>
</feature>
<feature type="compositionally biased region" description="Low complexity" evidence="2">
    <location>
        <begin position="1089"/>
        <end position="1104"/>
    </location>
</feature>
<reference evidence="4" key="2">
    <citation type="submission" date="2020-11" db="EMBL/GenBank/DDBJ databases">
        <authorList>
            <person name="McCartney M.A."/>
            <person name="Auch B."/>
            <person name="Kono T."/>
            <person name="Mallez S."/>
            <person name="Becker A."/>
            <person name="Gohl D.M."/>
            <person name="Silverstein K.A.T."/>
            <person name="Koren S."/>
            <person name="Bechman K.B."/>
            <person name="Herman A."/>
            <person name="Abrahante J.E."/>
            <person name="Garbe J."/>
        </authorList>
    </citation>
    <scope>NUCLEOTIDE SEQUENCE</scope>
    <source>
        <strain evidence="4">Duluth1</strain>
        <tissue evidence="4">Whole animal</tissue>
    </source>
</reference>
<proteinExistence type="predicted"/>
<feature type="region of interest" description="Disordered" evidence="2">
    <location>
        <begin position="857"/>
        <end position="888"/>
    </location>
</feature>
<evidence type="ECO:0000313" key="4">
    <source>
        <dbReference type="EMBL" id="KAH3719378.1"/>
    </source>
</evidence>
<dbReference type="Proteomes" id="UP000828390">
    <property type="component" value="Unassembled WGS sequence"/>
</dbReference>
<feature type="region of interest" description="Disordered" evidence="2">
    <location>
        <begin position="562"/>
        <end position="627"/>
    </location>
</feature>
<evidence type="ECO:0000313" key="5">
    <source>
        <dbReference type="Proteomes" id="UP000828390"/>
    </source>
</evidence>
<feature type="region of interest" description="Disordered" evidence="2">
    <location>
        <begin position="1265"/>
        <end position="1295"/>
    </location>
</feature>
<feature type="domain" description="C2H2-type" evidence="3">
    <location>
        <begin position="326"/>
        <end position="349"/>
    </location>
</feature>
<organism evidence="4 5">
    <name type="scientific">Dreissena polymorpha</name>
    <name type="common">Zebra mussel</name>
    <name type="synonym">Mytilus polymorpha</name>
    <dbReference type="NCBI Taxonomy" id="45954"/>
    <lineage>
        <taxon>Eukaryota</taxon>
        <taxon>Metazoa</taxon>
        <taxon>Spiralia</taxon>
        <taxon>Lophotrochozoa</taxon>
        <taxon>Mollusca</taxon>
        <taxon>Bivalvia</taxon>
        <taxon>Autobranchia</taxon>
        <taxon>Heteroconchia</taxon>
        <taxon>Euheterodonta</taxon>
        <taxon>Imparidentia</taxon>
        <taxon>Neoheterodontei</taxon>
        <taxon>Myida</taxon>
        <taxon>Dreissenoidea</taxon>
        <taxon>Dreissenidae</taxon>
        <taxon>Dreissena</taxon>
    </lineage>
</organism>
<feature type="compositionally biased region" description="Polar residues" evidence="2">
    <location>
        <begin position="798"/>
        <end position="813"/>
    </location>
</feature>
<name>A0A9D4C8F5_DREPO</name>
<evidence type="ECO:0000259" key="3">
    <source>
        <dbReference type="PROSITE" id="PS00028"/>
    </source>
</evidence>
<dbReference type="OrthoDB" id="6163098at2759"/>
<feature type="region of interest" description="Disordered" evidence="2">
    <location>
        <begin position="1083"/>
        <end position="1109"/>
    </location>
</feature>
<comment type="caution">
    <text evidence="4">The sequence shown here is derived from an EMBL/GenBank/DDBJ whole genome shotgun (WGS) entry which is preliminary data.</text>
</comment>
<evidence type="ECO:0000256" key="2">
    <source>
        <dbReference type="SAM" id="MobiDB-lite"/>
    </source>
</evidence>
<sequence>MQNTFDGQDAYISYLMHEIVKNTESPLSEADQKSTQPAGKEEVTVKTECPVPEFIQIDVNPKFQYHFEDSDRFSVQRRNVSSISTDPGGDDFSLDYSFFATGQSGAFSLDNSVTCTEESSLQNCHQFQPSLVTNTWNLKTGLFINAGNCSQEAANVRKRELKKSRKRKSENSKQCTQIVNDTELKQIVENNKKTFLSNNFYFKEFMKMPKQDKTVESGCIVEPLKTVRIEIRDEVSSAECVKIEVHPKNNDTCSNDTCSIEDMMTNKNVRSNYESSTEIGTIDIAVKGNDKEHLCSTSGSKSLTGTCSDIGIKSDLIKESPNQESCLCVHCAELLTCPTDLEQHIRDKHNLKNIETPDTATTKHREEVAYYLASVELDKKLLKQRKEAKEVENAAEGVIDESSQHHMGSLEDKQKQAEYMLKQKEEQLKAVRERKKFTGWPTNLKAGMMKSGRISRTCVSKQKQAVSKSLPRSVRGGCRGAIVNSASSANHSYVESREVFDNKECEKNADRSSGKFVDDVNVQETSLNAMKKAVICLERISTHFDDVTTEVTQMESVKIYKSGSKASKNNDRQNLNDEGFLADKKKESETEQFIEEADTNSTRQSRAKNNLLNPSKGKQKRVISPRSQKDELLMKQFGIIPSKVFLDKVSAVLKSTCSGTNADSGGDTKCAEKAVNNTQNKTRTGQVPLSVSDSGINVDFSDSGSEDKETALIDFDTMLVSGTGHTEGGVPVKKLKMDETTININVKAQTSACISKSKRSPTRVLQTMDGINMRHKNKNENNNSKQTEKFFDKNMSVSVSPKATNNSHASRPNSPKKGKIGPRSKAQESLNLPSIESLSSDEMSKLLNQCGMSISVPTFPLKKREETPEPSTSKGHGHRKRKRTARKSCVDNELVKKYNLKESIVKLECLSKSEVLMLRNPHSKFGKNTSWLQQKFDTDSESEMEWEIPSPTKSEDFVEDENNYVKQVKTSKSEDKQNVVQTFKCERDEELLKKFGISDAKVVVESQCLQGQSCFENKPTVYVNKSESDYELSKKFGIPKLVVVATKADEASVTIDMKSDDFKDFFQKSIDATKKMIAKPKTELSRNSLAENEAETNATKELNNVSKEKTQTRAIISVKKPKPKSQRKENKAEGPKLINKVCKTPALKTRESTGDHVFTSTPKVVTKSVKLKSIGDHMFTSTPKVETKSVKLMQRTKTVPIVAANSTEKLEKDLQRVRIRLPMLSKEEIDRYTKQIAFGDKPIEVMEQNKSDDINDTVEDEIVKEQENGDSYQKRTLTNQENNLSKLESENSRHTTTESQVKCVGLIEKSYDRNCYSKDFLNTDNKLDEVDGSFKEDTIIETEDTTGENLAASVEEIGTDKMELVYVKDVEASKSTQMQDRIIEDSADVKMEVTRVQDQSLEEIAEGCNDNLNDSECLVKNETMSTKTYSEKEDRLSLFNQMVIENNERDSETKESSMNDEDDILELDVSADTVLNDANVENDKGDSDIKFGTAFELNMENACM</sequence>
<evidence type="ECO:0000256" key="1">
    <source>
        <dbReference type="SAM" id="Coils"/>
    </source>
</evidence>
<feature type="compositionally biased region" description="Basic and acidic residues" evidence="2">
    <location>
        <begin position="568"/>
        <end position="589"/>
    </location>
</feature>
<dbReference type="EMBL" id="JAIWYP010000013">
    <property type="protein sequence ID" value="KAH3719378.1"/>
    <property type="molecule type" value="Genomic_DNA"/>
</dbReference>
<feature type="compositionally biased region" description="Basic residues" evidence="2">
    <location>
        <begin position="875"/>
        <end position="886"/>
    </location>
</feature>